<comment type="caution">
    <text evidence="8">The sequence shown here is derived from an EMBL/GenBank/DDBJ whole genome shotgun (WGS) entry which is preliminary data.</text>
</comment>
<dbReference type="AlphaFoldDB" id="A0A9P8IEV4"/>
<sequence>MRGQLGLPRAVWLGSAVGLSYYMKLHVIRCREKASDGDPDSDEKLSRRIWWVLVTLDRWHASSTSSPLLIPDTSVVLLPEDHPLLGEAGYQLARHLAEVFVSADDVMAPNKSSAPLVGKVLNGEIDRFRESIDSTIGSLNLVHLSYWHVKLLLKRHTPASEPYDLLGPAQRMASILNSPSTSNTPLNHHFAALAALTLVELADMPETKDGAWKGIQDLHEALDKRRGSPVREDGVGWDSAIRDLILKKKQQQQSGGSGPVSGSHGGLQHLADLAVGERGSAAAVPSGGGPAGSQSGPPAERVPSSPAVFDPTVLTRYGYLTVLIQDNLR</sequence>
<feature type="region of interest" description="Disordered" evidence="6">
    <location>
        <begin position="248"/>
        <end position="267"/>
    </location>
</feature>
<evidence type="ECO:0000259" key="7">
    <source>
        <dbReference type="SMART" id="SM00906"/>
    </source>
</evidence>
<keyword evidence="5" id="KW-0539">Nucleus</keyword>
<dbReference type="PANTHER" id="PTHR31668:SF26">
    <property type="entry name" value="GLUCOSE TRANSPORT TRANSCRIPTION REGULATOR RGT1-RELATED"/>
    <property type="match status" value="1"/>
</dbReference>
<dbReference type="InterPro" id="IPR050797">
    <property type="entry name" value="Carb_Metab_Trans_Reg"/>
</dbReference>
<proteinExistence type="predicted"/>
<evidence type="ECO:0000256" key="3">
    <source>
        <dbReference type="ARBA" id="ARBA00023125"/>
    </source>
</evidence>
<dbReference type="SMART" id="SM00906">
    <property type="entry name" value="Fungal_trans"/>
    <property type="match status" value="1"/>
</dbReference>
<feature type="compositionally biased region" description="Gly residues" evidence="6">
    <location>
        <begin position="255"/>
        <end position="265"/>
    </location>
</feature>
<feature type="domain" description="Xylanolytic transcriptional activator regulatory" evidence="7">
    <location>
        <begin position="9"/>
        <end position="85"/>
    </location>
</feature>
<organism evidence="8 9">
    <name type="scientific">Trichoglossum hirsutum</name>
    <dbReference type="NCBI Taxonomy" id="265104"/>
    <lineage>
        <taxon>Eukaryota</taxon>
        <taxon>Fungi</taxon>
        <taxon>Dikarya</taxon>
        <taxon>Ascomycota</taxon>
        <taxon>Pezizomycotina</taxon>
        <taxon>Geoglossomycetes</taxon>
        <taxon>Geoglossales</taxon>
        <taxon>Geoglossaceae</taxon>
        <taxon>Trichoglossum</taxon>
    </lineage>
</organism>
<keyword evidence="4" id="KW-0804">Transcription</keyword>
<dbReference type="GO" id="GO:0003677">
    <property type="term" value="F:DNA binding"/>
    <property type="evidence" value="ECO:0007669"/>
    <property type="project" value="UniProtKB-KW"/>
</dbReference>
<dbReference type="CDD" id="cd12148">
    <property type="entry name" value="fungal_TF_MHR"/>
    <property type="match status" value="1"/>
</dbReference>
<dbReference type="Proteomes" id="UP000750711">
    <property type="component" value="Unassembled WGS sequence"/>
</dbReference>
<keyword evidence="3" id="KW-0238">DNA-binding</keyword>
<name>A0A9P8IEV4_9PEZI</name>
<reference evidence="8" key="1">
    <citation type="submission" date="2021-03" db="EMBL/GenBank/DDBJ databases">
        <title>Comparative genomics and phylogenomic investigation of the class Geoglossomycetes provide insights into ecological specialization and systematics.</title>
        <authorList>
            <person name="Melie T."/>
            <person name="Pirro S."/>
            <person name="Miller A.N."/>
            <person name="Quandt A."/>
        </authorList>
    </citation>
    <scope>NUCLEOTIDE SEQUENCE</scope>
    <source>
        <strain evidence="8">CAQ_001_2017</strain>
    </source>
</reference>
<evidence type="ECO:0000256" key="4">
    <source>
        <dbReference type="ARBA" id="ARBA00023163"/>
    </source>
</evidence>
<dbReference type="GO" id="GO:0006351">
    <property type="term" value="P:DNA-templated transcription"/>
    <property type="evidence" value="ECO:0007669"/>
    <property type="project" value="InterPro"/>
</dbReference>
<evidence type="ECO:0000313" key="9">
    <source>
        <dbReference type="Proteomes" id="UP000750711"/>
    </source>
</evidence>
<evidence type="ECO:0000256" key="1">
    <source>
        <dbReference type="ARBA" id="ARBA00022723"/>
    </source>
</evidence>
<keyword evidence="2" id="KW-0805">Transcription regulation</keyword>
<dbReference type="PANTHER" id="PTHR31668">
    <property type="entry name" value="GLUCOSE TRANSPORT TRANSCRIPTION REGULATOR RGT1-RELATED-RELATED"/>
    <property type="match status" value="1"/>
</dbReference>
<gene>
    <name evidence="8" type="ORF">GP486_008001</name>
</gene>
<dbReference type="InterPro" id="IPR007219">
    <property type="entry name" value="XnlR_reg_dom"/>
</dbReference>
<keyword evidence="9" id="KW-1185">Reference proteome</keyword>
<evidence type="ECO:0000256" key="5">
    <source>
        <dbReference type="ARBA" id="ARBA00023242"/>
    </source>
</evidence>
<dbReference type="Pfam" id="PF04082">
    <property type="entry name" value="Fungal_trans"/>
    <property type="match status" value="1"/>
</dbReference>
<accession>A0A9P8IEV4</accession>
<dbReference type="GO" id="GO:0008270">
    <property type="term" value="F:zinc ion binding"/>
    <property type="evidence" value="ECO:0007669"/>
    <property type="project" value="InterPro"/>
</dbReference>
<keyword evidence="1" id="KW-0479">Metal-binding</keyword>
<evidence type="ECO:0000256" key="6">
    <source>
        <dbReference type="SAM" id="MobiDB-lite"/>
    </source>
</evidence>
<protein>
    <recommendedName>
        <fullName evidence="7">Xylanolytic transcriptional activator regulatory domain-containing protein</fullName>
    </recommendedName>
</protein>
<dbReference type="EMBL" id="JAGHQM010002652">
    <property type="protein sequence ID" value="KAH0548303.1"/>
    <property type="molecule type" value="Genomic_DNA"/>
</dbReference>
<evidence type="ECO:0000256" key="2">
    <source>
        <dbReference type="ARBA" id="ARBA00023015"/>
    </source>
</evidence>
<feature type="region of interest" description="Disordered" evidence="6">
    <location>
        <begin position="278"/>
        <end position="307"/>
    </location>
</feature>
<evidence type="ECO:0000313" key="8">
    <source>
        <dbReference type="EMBL" id="KAH0548303.1"/>
    </source>
</evidence>